<dbReference type="InterPro" id="IPR001036">
    <property type="entry name" value="Acrflvin-R"/>
</dbReference>
<dbReference type="Gene3D" id="3.30.70.1320">
    <property type="entry name" value="Multidrug efflux transporter AcrB pore domain like"/>
    <property type="match status" value="1"/>
</dbReference>
<dbReference type="Pfam" id="PF00873">
    <property type="entry name" value="ACR_tran"/>
    <property type="match status" value="1"/>
</dbReference>
<feature type="transmembrane region" description="Helical" evidence="1">
    <location>
        <begin position="530"/>
        <end position="550"/>
    </location>
</feature>
<feature type="transmembrane region" description="Helical" evidence="1">
    <location>
        <begin position="437"/>
        <end position="459"/>
    </location>
</feature>
<feature type="transmembrane region" description="Helical" evidence="1">
    <location>
        <begin position="975"/>
        <end position="994"/>
    </location>
</feature>
<dbReference type="Gene3D" id="3.30.70.1440">
    <property type="entry name" value="Multidrug efflux transporter AcrB pore domain"/>
    <property type="match status" value="1"/>
</dbReference>
<dbReference type="SUPFAM" id="SSF82714">
    <property type="entry name" value="Multidrug efflux transporter AcrB TolC docking domain, DN and DC subdomains"/>
    <property type="match status" value="2"/>
</dbReference>
<dbReference type="Proteomes" id="UP001144205">
    <property type="component" value="Unassembled WGS sequence"/>
</dbReference>
<feature type="transmembrane region" description="Helical" evidence="1">
    <location>
        <begin position="387"/>
        <end position="408"/>
    </location>
</feature>
<evidence type="ECO:0000313" key="2">
    <source>
        <dbReference type="EMBL" id="GKY86291.1"/>
    </source>
</evidence>
<evidence type="ECO:0000256" key="1">
    <source>
        <dbReference type="SAM" id="Phobius"/>
    </source>
</evidence>
<accession>A0ABQ5LPT2</accession>
<dbReference type="SUPFAM" id="SSF82866">
    <property type="entry name" value="Multidrug efflux transporter AcrB transmembrane domain"/>
    <property type="match status" value="2"/>
</dbReference>
<feature type="transmembrane region" description="Helical" evidence="1">
    <location>
        <begin position="20"/>
        <end position="38"/>
    </location>
</feature>
<feature type="transmembrane region" description="Helical" evidence="1">
    <location>
        <begin position="465"/>
        <end position="484"/>
    </location>
</feature>
<dbReference type="PRINTS" id="PR00702">
    <property type="entry name" value="ACRIFLAVINRP"/>
</dbReference>
<feature type="transmembrane region" description="Helical" evidence="1">
    <location>
        <begin position="1014"/>
        <end position="1035"/>
    </location>
</feature>
<feature type="transmembrane region" description="Helical" evidence="1">
    <location>
        <begin position="904"/>
        <end position="924"/>
    </location>
</feature>
<feature type="transmembrane region" description="Helical" evidence="1">
    <location>
        <begin position="335"/>
        <end position="354"/>
    </location>
</feature>
<dbReference type="EMBL" id="BROH01000001">
    <property type="protein sequence ID" value="GKY86291.1"/>
    <property type="molecule type" value="Genomic_DNA"/>
</dbReference>
<name>A0ABQ5LPT2_9RHOB</name>
<gene>
    <name evidence="2" type="ORF">STA1M1_01600</name>
</gene>
<proteinExistence type="predicted"/>
<keyword evidence="1" id="KW-0812">Transmembrane</keyword>
<feature type="transmembrane region" description="Helical" evidence="1">
    <location>
        <begin position="361"/>
        <end position="381"/>
    </location>
</feature>
<keyword evidence="3" id="KW-1185">Reference proteome</keyword>
<dbReference type="InterPro" id="IPR027463">
    <property type="entry name" value="AcrB_DN_DC_subdom"/>
</dbReference>
<dbReference type="PANTHER" id="PTHR32063:SF33">
    <property type="entry name" value="RND SUPERFAMILY EFFLUX PUMP PERMEASE COMPONENT"/>
    <property type="match status" value="1"/>
</dbReference>
<comment type="caution">
    <text evidence="2">The sequence shown here is derived from an EMBL/GenBank/DDBJ whole genome shotgun (WGS) entry which is preliminary data.</text>
</comment>
<evidence type="ECO:0000313" key="3">
    <source>
        <dbReference type="Proteomes" id="UP001144205"/>
    </source>
</evidence>
<dbReference type="Gene3D" id="1.20.1640.10">
    <property type="entry name" value="Multidrug efflux transporter AcrB transmembrane domain"/>
    <property type="match status" value="2"/>
</dbReference>
<sequence length="1133" mass="120870">MAASPGSAARGILSYFTRHATAANLLLVVLIAVGVTLAPRMRAQFFPDVIIDNITVNVRWSGAGAEDVDTAIVQVMEPALLAVEGVSSSSSRASEGRARIRLEFEPGWDMSRAAADVEEAVAGVGTLPSDADDPDISRANWRDPVTDVVITGPVGLDQIARFGDEMIARLFAEGVTRTSISGVVAPRTVVEATSAQLMLNDVTMTEIANAIGAEAAADPAGNVASGAARVRTGVAKRSPEEIEAIVLRSNPDGSKVTIGDVARVYVEGIDRNVAYFVGSDSAITINVSRSAQGDAIGIQRTVEDVADDMMLTLPEGVKIDLIRTRAEVITGRLQILLENGLMGLGLVVVLLFLFLNSRTAFWVAAGIPVSMLTAVTIMYLMGLSFNMISIFALIITLGIVVDDAIVVGEHADFRSKHRGEGPVTASETAARRMFAPVFSATLTTIIAFFGLTAIGGRFGDMIEDIPITVIAVLLASLMECFLILPNHMAHALTHSKEHHWYDWPSRQVNRGLRFVREKLFRPMIRLVIRARYPVLAGVLLLLSSQVALLVTGDVRFRFFDAPERTDVTANFAMAPGSTRADTLAQLALVQEAVEAYGKEVEAETGNNPILYVLGQIGGNAGRGLAAAEDKDSDQLGAVTIELIDADLRPFTSFTFVGEVQRRVPSHPMLEELSFRGGRFGPGGDALDVELTGADAGVLKAAAEELKTAVARFPEVSAVEDSLAYDKAELVLELTPQGKALGFTIDALGSELRKRLSGIEAATYPDGMRSASILVRLPDEELTADFLNSTMMRAAAGSYVPLSDIVTATRKSGFSTVNRENGLRVVSVTGDIDQTDAARGEEITRLIQDEILPQLAEDYGISYRISGLSEQQNQFLEDAQFGLMLTLVGIFLTLAWIFSSWTRPLVVMAIIPFGLIGAIWGHQLWGVPMSMFSIVGLIGMVGIIINDSIVLVSTIDEYAADRDIRTAIVDAVADRLRPVFLTTATTVLGLAPLLYETSSQAQFLKPTVVTLVYGLGFGFVLVLLVVPALVAAQADLGRQLRAVRRMFRLRHRGARGAALATGLTSGALAVLFVFTLGWALVSGGLPGGLFGEGAAMLKATASFIAGAALITLGAWAVAALAHWRHMRQGGQAGA</sequence>
<feature type="transmembrane region" description="Helical" evidence="1">
    <location>
        <begin position="1100"/>
        <end position="1120"/>
    </location>
</feature>
<feature type="transmembrane region" description="Helical" evidence="1">
    <location>
        <begin position="1056"/>
        <end position="1080"/>
    </location>
</feature>
<feature type="transmembrane region" description="Helical" evidence="1">
    <location>
        <begin position="878"/>
        <end position="897"/>
    </location>
</feature>
<dbReference type="SUPFAM" id="SSF82693">
    <property type="entry name" value="Multidrug efflux transporter AcrB pore domain, PN1, PN2, PC1 and PC2 subdomains"/>
    <property type="match status" value="1"/>
</dbReference>
<keyword evidence="1" id="KW-0472">Membrane</keyword>
<dbReference type="RefSeq" id="WP_281840257.1">
    <property type="nucleotide sequence ID" value="NZ_BROH01000001.1"/>
</dbReference>
<reference evidence="2" key="1">
    <citation type="journal article" date="2023" name="Int. J. Syst. Evol. Microbiol.">
        <title>Sinisalibacter aestuarii sp. nov., isolated from estuarine sediment of the Arakawa River.</title>
        <authorList>
            <person name="Arafat S.T."/>
            <person name="Hirano S."/>
            <person name="Sato A."/>
            <person name="Takeuchi K."/>
            <person name="Yasuda T."/>
            <person name="Terahara T."/>
            <person name="Hamada M."/>
            <person name="Kobayashi T."/>
        </authorList>
    </citation>
    <scope>NUCLEOTIDE SEQUENCE</scope>
    <source>
        <strain evidence="2">B-399</strain>
    </source>
</reference>
<organism evidence="2 3">
    <name type="scientific">Sinisalibacter aestuarii</name>
    <dbReference type="NCBI Taxonomy" id="2949426"/>
    <lineage>
        <taxon>Bacteria</taxon>
        <taxon>Pseudomonadati</taxon>
        <taxon>Pseudomonadota</taxon>
        <taxon>Alphaproteobacteria</taxon>
        <taxon>Rhodobacterales</taxon>
        <taxon>Roseobacteraceae</taxon>
        <taxon>Sinisalibacter</taxon>
    </lineage>
</organism>
<keyword evidence="1" id="KW-1133">Transmembrane helix</keyword>
<feature type="transmembrane region" description="Helical" evidence="1">
    <location>
        <begin position="930"/>
        <end position="954"/>
    </location>
</feature>
<protein>
    <submittedName>
        <fullName evidence="2">Multidrug transporter AcrB</fullName>
    </submittedName>
</protein>
<dbReference type="Gene3D" id="3.30.2090.10">
    <property type="entry name" value="Multidrug efflux transporter AcrB TolC docking domain, DN and DC subdomains"/>
    <property type="match status" value="2"/>
</dbReference>
<dbReference type="Gene3D" id="3.30.70.1430">
    <property type="entry name" value="Multidrug efflux transporter AcrB pore domain"/>
    <property type="match status" value="2"/>
</dbReference>
<dbReference type="PANTHER" id="PTHR32063">
    <property type="match status" value="1"/>
</dbReference>